<organism evidence="2 3">
    <name type="scientific">Arthrobacter stackebrandtii</name>
    <dbReference type="NCBI Taxonomy" id="272161"/>
    <lineage>
        <taxon>Bacteria</taxon>
        <taxon>Bacillati</taxon>
        <taxon>Actinomycetota</taxon>
        <taxon>Actinomycetes</taxon>
        <taxon>Micrococcales</taxon>
        <taxon>Micrococcaceae</taxon>
        <taxon>Arthrobacter</taxon>
    </lineage>
</organism>
<comment type="caution">
    <text evidence="2">The sequence shown here is derived from an EMBL/GenBank/DDBJ whole genome shotgun (WGS) entry which is preliminary data.</text>
</comment>
<evidence type="ECO:0000313" key="3">
    <source>
        <dbReference type="Proteomes" id="UP000711614"/>
    </source>
</evidence>
<evidence type="ECO:0000256" key="1">
    <source>
        <dbReference type="SAM" id="SignalP"/>
    </source>
</evidence>
<dbReference type="Proteomes" id="UP000711614">
    <property type="component" value="Unassembled WGS sequence"/>
</dbReference>
<protein>
    <recommendedName>
        <fullName evidence="4">Lipoprotein</fullName>
    </recommendedName>
</protein>
<name>A0ABS4YZ70_9MICC</name>
<keyword evidence="3" id="KW-1185">Reference proteome</keyword>
<evidence type="ECO:0008006" key="4">
    <source>
        <dbReference type="Google" id="ProtNLM"/>
    </source>
</evidence>
<evidence type="ECO:0000313" key="2">
    <source>
        <dbReference type="EMBL" id="MBP2414091.1"/>
    </source>
</evidence>
<dbReference type="EMBL" id="JAGIOI010000001">
    <property type="protein sequence ID" value="MBP2414091.1"/>
    <property type="molecule type" value="Genomic_DNA"/>
</dbReference>
<proteinExistence type="predicted"/>
<dbReference type="RefSeq" id="WP_209681793.1">
    <property type="nucleotide sequence ID" value="NZ_JAGIOI010000001.1"/>
</dbReference>
<accession>A0ABS4YZ70</accession>
<sequence length="300" mass="30949">MRTRTIPCLLALSSLLLAGCGGEAPIASTTDSPSTQKALSETVSPETVPSPEAPAAADIRVVDLGAAEWLYSAGGFDLPVAVKLAGGTATAEVDGLPVTYTLGEVSYGDVDADGDDDAVARIDRAQDMGFEGLWYVWLAEGETAVQLKYPIARTSRCGTYVESVVVGAGAVDLTEYHRIPGLDDAIPCSDPGTGLKQRTIAVHAEAEEAWPVQTAPLPAWGGLCSGPKWPDSAPGLVGLLAAPADNAPVVAGPSPDGGAIFEQKDAPLTQRNGWALVGFRIFGVESDLGGADMSCAWARN</sequence>
<reference evidence="2 3" key="1">
    <citation type="submission" date="2021-03" db="EMBL/GenBank/DDBJ databases">
        <title>Sequencing the genomes of 1000 actinobacteria strains.</title>
        <authorList>
            <person name="Klenk H.-P."/>
        </authorList>
    </citation>
    <scope>NUCLEOTIDE SEQUENCE [LARGE SCALE GENOMIC DNA]</scope>
    <source>
        <strain evidence="2 3">DSM 16005</strain>
    </source>
</reference>
<keyword evidence="1" id="KW-0732">Signal</keyword>
<feature type="signal peptide" evidence="1">
    <location>
        <begin position="1"/>
        <end position="18"/>
    </location>
</feature>
<feature type="chain" id="PRO_5045757044" description="Lipoprotein" evidence="1">
    <location>
        <begin position="19"/>
        <end position="300"/>
    </location>
</feature>
<gene>
    <name evidence="2" type="ORF">JOF48_002890</name>
</gene>
<dbReference type="PROSITE" id="PS51257">
    <property type="entry name" value="PROKAR_LIPOPROTEIN"/>
    <property type="match status" value="1"/>
</dbReference>